<organism evidence="2 3">
    <name type="scientific">Brachybacterium paraconglomeratum</name>
    <dbReference type="NCBI Taxonomy" id="173362"/>
    <lineage>
        <taxon>Bacteria</taxon>
        <taxon>Bacillati</taxon>
        <taxon>Actinomycetota</taxon>
        <taxon>Actinomycetes</taxon>
        <taxon>Micrococcales</taxon>
        <taxon>Dermabacteraceae</taxon>
        <taxon>Brachybacterium</taxon>
    </lineage>
</organism>
<dbReference type="Proteomes" id="UP000775129">
    <property type="component" value="Unassembled WGS sequence"/>
</dbReference>
<keyword evidence="1" id="KW-0472">Membrane</keyword>
<feature type="transmembrane region" description="Helical" evidence="1">
    <location>
        <begin position="21"/>
        <end position="38"/>
    </location>
</feature>
<evidence type="ECO:0000313" key="3">
    <source>
        <dbReference type="Proteomes" id="UP000775129"/>
    </source>
</evidence>
<comment type="caution">
    <text evidence="2">The sequence shown here is derived from an EMBL/GenBank/DDBJ whole genome shotgun (WGS) entry which is preliminary data.</text>
</comment>
<evidence type="ECO:0000313" key="2">
    <source>
        <dbReference type="EMBL" id="HJF48338.1"/>
    </source>
</evidence>
<gene>
    <name evidence="2" type="ORF">K8W24_00815</name>
</gene>
<dbReference type="EMBL" id="DYWO01000030">
    <property type="protein sequence ID" value="HJF48338.1"/>
    <property type="molecule type" value="Genomic_DNA"/>
</dbReference>
<proteinExistence type="predicted"/>
<feature type="transmembrane region" description="Helical" evidence="1">
    <location>
        <begin position="50"/>
        <end position="76"/>
    </location>
</feature>
<accession>A0A921KPC0</accession>
<keyword evidence="1" id="KW-0812">Transmembrane</keyword>
<reference evidence="2" key="2">
    <citation type="submission" date="2021-09" db="EMBL/GenBank/DDBJ databases">
        <authorList>
            <person name="Gilroy R."/>
        </authorList>
    </citation>
    <scope>NUCLEOTIDE SEQUENCE</scope>
    <source>
        <strain evidence="2">1647</strain>
    </source>
</reference>
<feature type="non-terminal residue" evidence="2">
    <location>
        <position position="77"/>
    </location>
</feature>
<keyword evidence="1" id="KW-1133">Transmembrane helix</keyword>
<protein>
    <submittedName>
        <fullName evidence="2">Uncharacterized protein</fullName>
    </submittedName>
</protein>
<name>A0A921KPC0_9MICO</name>
<sequence>MAQSTKRRDLATTERKGPLRVLTYAGAIIAFLIGSGFATGQETLQYFTSYGYWGIFGTGLLVLVLISYVCVEFFLVG</sequence>
<dbReference type="AlphaFoldDB" id="A0A921KPC0"/>
<evidence type="ECO:0000256" key="1">
    <source>
        <dbReference type="SAM" id="Phobius"/>
    </source>
</evidence>
<reference evidence="2" key="1">
    <citation type="journal article" date="2021" name="PeerJ">
        <title>Extensive microbial diversity within the chicken gut microbiome revealed by metagenomics and culture.</title>
        <authorList>
            <person name="Gilroy R."/>
            <person name="Ravi A."/>
            <person name="Getino M."/>
            <person name="Pursley I."/>
            <person name="Horton D.L."/>
            <person name="Alikhan N.F."/>
            <person name="Baker D."/>
            <person name="Gharbi K."/>
            <person name="Hall N."/>
            <person name="Watson M."/>
            <person name="Adriaenssens E.M."/>
            <person name="Foster-Nyarko E."/>
            <person name="Jarju S."/>
            <person name="Secka A."/>
            <person name="Antonio M."/>
            <person name="Oren A."/>
            <person name="Chaudhuri R.R."/>
            <person name="La Ragione R."/>
            <person name="Hildebrand F."/>
            <person name="Pallen M.J."/>
        </authorList>
    </citation>
    <scope>NUCLEOTIDE SEQUENCE</scope>
    <source>
        <strain evidence="2">1647</strain>
    </source>
</reference>